<feature type="coiled-coil region" evidence="1">
    <location>
        <begin position="65"/>
        <end position="92"/>
    </location>
</feature>
<gene>
    <name evidence="2" type="ORF">NBRC110019_07060</name>
</gene>
<name>A0A9W6EUS0_9FLAO</name>
<organism evidence="2 3">
    <name type="scientific">Neptunitalea chrysea</name>
    <dbReference type="NCBI Taxonomy" id="1647581"/>
    <lineage>
        <taxon>Bacteria</taxon>
        <taxon>Pseudomonadati</taxon>
        <taxon>Bacteroidota</taxon>
        <taxon>Flavobacteriia</taxon>
        <taxon>Flavobacteriales</taxon>
        <taxon>Flavobacteriaceae</taxon>
        <taxon>Neptunitalea</taxon>
    </lineage>
</organism>
<dbReference type="EMBL" id="BRVP01000004">
    <property type="protein sequence ID" value="GLB51667.1"/>
    <property type="molecule type" value="Genomic_DNA"/>
</dbReference>
<comment type="caution">
    <text evidence="2">The sequence shown here is derived from an EMBL/GenBank/DDBJ whole genome shotgun (WGS) entry which is preliminary data.</text>
</comment>
<evidence type="ECO:0000313" key="3">
    <source>
        <dbReference type="Proteomes" id="UP001143545"/>
    </source>
</evidence>
<dbReference type="PANTHER" id="PTHR11102:SF160">
    <property type="entry name" value="ERAD-ASSOCIATED E3 UBIQUITIN-PROTEIN LIGASE COMPONENT HRD3"/>
    <property type="match status" value="1"/>
</dbReference>
<dbReference type="Pfam" id="PF08238">
    <property type="entry name" value="Sel1"/>
    <property type="match status" value="4"/>
</dbReference>
<dbReference type="PANTHER" id="PTHR11102">
    <property type="entry name" value="SEL-1-LIKE PROTEIN"/>
    <property type="match status" value="1"/>
</dbReference>
<dbReference type="Gene3D" id="1.25.40.10">
    <property type="entry name" value="Tetratricopeptide repeat domain"/>
    <property type="match status" value="2"/>
</dbReference>
<dbReference type="SMART" id="SM00671">
    <property type="entry name" value="SEL1"/>
    <property type="match status" value="5"/>
</dbReference>
<dbReference type="InterPro" id="IPR011990">
    <property type="entry name" value="TPR-like_helical_dom_sf"/>
</dbReference>
<dbReference type="InterPro" id="IPR006597">
    <property type="entry name" value="Sel1-like"/>
</dbReference>
<sequence length="267" mass="29963">MVGVIIFLPSEKTASKPNDVSVEPKKEIEVTTKDGVSHEEMPVEVKEEKDKMSLEEIEALKKKRAQEAKDRAKNLKKGQEQYNQALILLEKENTEDAVILLKEAAKNRVKEAQSNLGKRYFDGDGVSKNVNLAIEWLLKAARQGEVEAQRTLGFVYASGYAVDKNYKKSFYWYAKAAKQGNSFSQSELGNAYKFGFGVAKSDKKAFDWYLRAANQGDVTAQFNVGMSYEKGEGIEKDIEMAKSWYSKAAEQGYGNAERALESLKKPN</sequence>
<protein>
    <submittedName>
        <fullName evidence="2">Uncharacterized protein</fullName>
    </submittedName>
</protein>
<dbReference type="InterPro" id="IPR050767">
    <property type="entry name" value="Sel1_AlgK"/>
</dbReference>
<proteinExistence type="predicted"/>
<dbReference type="SUPFAM" id="SSF81901">
    <property type="entry name" value="HCP-like"/>
    <property type="match status" value="1"/>
</dbReference>
<evidence type="ECO:0000256" key="1">
    <source>
        <dbReference type="SAM" id="Coils"/>
    </source>
</evidence>
<dbReference type="Proteomes" id="UP001143545">
    <property type="component" value="Unassembled WGS sequence"/>
</dbReference>
<keyword evidence="3" id="KW-1185">Reference proteome</keyword>
<dbReference type="AlphaFoldDB" id="A0A9W6EUS0"/>
<keyword evidence="1" id="KW-0175">Coiled coil</keyword>
<reference evidence="2" key="1">
    <citation type="submission" date="2022-07" db="EMBL/GenBank/DDBJ databases">
        <title>Taxonomy of Novel Oxalotrophic and Methylotrophic Bacteria.</title>
        <authorList>
            <person name="Sahin N."/>
            <person name="Tani A."/>
        </authorList>
    </citation>
    <scope>NUCLEOTIDE SEQUENCE</scope>
    <source>
        <strain evidence="2">AM327</strain>
    </source>
</reference>
<accession>A0A9W6EUS0</accession>
<evidence type="ECO:0000313" key="2">
    <source>
        <dbReference type="EMBL" id="GLB51667.1"/>
    </source>
</evidence>